<keyword evidence="13" id="KW-1185">Reference proteome</keyword>
<dbReference type="InterPro" id="IPR012910">
    <property type="entry name" value="Plug_dom"/>
</dbReference>
<comment type="caution">
    <text evidence="12">The sequence shown here is derived from an EMBL/GenBank/DDBJ whole genome shotgun (WGS) entry which is preliminary data.</text>
</comment>
<protein>
    <submittedName>
        <fullName evidence="12">TonB-dependent receptor</fullName>
    </submittedName>
</protein>
<evidence type="ECO:0000313" key="13">
    <source>
        <dbReference type="Proteomes" id="UP000216991"/>
    </source>
</evidence>
<keyword evidence="7 8" id="KW-0998">Cell outer membrane</keyword>
<dbReference type="GO" id="GO:0015344">
    <property type="term" value="F:siderophore uptake transmembrane transporter activity"/>
    <property type="evidence" value="ECO:0007669"/>
    <property type="project" value="TreeGrafter"/>
</dbReference>
<evidence type="ECO:0000313" key="12">
    <source>
        <dbReference type="EMBL" id="OYQ25728.1"/>
    </source>
</evidence>
<evidence type="ECO:0000256" key="2">
    <source>
        <dbReference type="ARBA" id="ARBA00022448"/>
    </source>
</evidence>
<dbReference type="EMBL" id="NOXT01000121">
    <property type="protein sequence ID" value="OYQ25728.1"/>
    <property type="molecule type" value="Genomic_DNA"/>
</dbReference>
<dbReference type="PROSITE" id="PS52016">
    <property type="entry name" value="TONB_DEPENDENT_REC_3"/>
    <property type="match status" value="1"/>
</dbReference>
<accession>A0A255Y937</accession>
<evidence type="ECO:0000256" key="1">
    <source>
        <dbReference type="ARBA" id="ARBA00004571"/>
    </source>
</evidence>
<dbReference type="Gene3D" id="2.170.130.10">
    <property type="entry name" value="TonB-dependent receptor, plug domain"/>
    <property type="match status" value="1"/>
</dbReference>
<keyword evidence="4 8" id="KW-0812">Transmembrane</keyword>
<name>A0A255Y937_9SPHN</name>
<keyword evidence="5 9" id="KW-0798">TonB box</keyword>
<dbReference type="InterPro" id="IPR039426">
    <property type="entry name" value="TonB-dep_rcpt-like"/>
</dbReference>
<evidence type="ECO:0000256" key="4">
    <source>
        <dbReference type="ARBA" id="ARBA00022692"/>
    </source>
</evidence>
<organism evidence="12 13">
    <name type="scientific">Sandarakinorhabdus cyanobacteriorum</name>
    <dbReference type="NCBI Taxonomy" id="1981098"/>
    <lineage>
        <taxon>Bacteria</taxon>
        <taxon>Pseudomonadati</taxon>
        <taxon>Pseudomonadota</taxon>
        <taxon>Alphaproteobacteria</taxon>
        <taxon>Sphingomonadales</taxon>
        <taxon>Sphingosinicellaceae</taxon>
        <taxon>Sandarakinorhabdus</taxon>
    </lineage>
</organism>
<dbReference type="GO" id="GO:0044718">
    <property type="term" value="P:siderophore transmembrane transport"/>
    <property type="evidence" value="ECO:0007669"/>
    <property type="project" value="TreeGrafter"/>
</dbReference>
<dbReference type="InterPro" id="IPR000531">
    <property type="entry name" value="Beta-barrel_TonB"/>
</dbReference>
<dbReference type="Pfam" id="PF00593">
    <property type="entry name" value="TonB_dep_Rec_b-barrel"/>
    <property type="match status" value="1"/>
</dbReference>
<keyword evidence="6 8" id="KW-0472">Membrane</keyword>
<gene>
    <name evidence="12" type="ORF">CHU93_13465</name>
</gene>
<evidence type="ECO:0000256" key="6">
    <source>
        <dbReference type="ARBA" id="ARBA00023136"/>
    </source>
</evidence>
<dbReference type="InterPro" id="IPR037066">
    <property type="entry name" value="Plug_dom_sf"/>
</dbReference>
<comment type="similarity">
    <text evidence="8 9">Belongs to the TonB-dependent receptor family.</text>
</comment>
<dbReference type="SUPFAM" id="SSF56935">
    <property type="entry name" value="Porins"/>
    <property type="match status" value="1"/>
</dbReference>
<dbReference type="PANTHER" id="PTHR30069:SF39">
    <property type="entry name" value="BLL6183 PROTEIN"/>
    <property type="match status" value="1"/>
</dbReference>
<dbReference type="Proteomes" id="UP000216991">
    <property type="component" value="Unassembled WGS sequence"/>
</dbReference>
<comment type="subcellular location">
    <subcellularLocation>
        <location evidence="1 8">Cell outer membrane</location>
        <topology evidence="1 8">Multi-pass membrane protein</topology>
    </subcellularLocation>
</comment>
<feature type="domain" description="TonB-dependent receptor plug" evidence="11">
    <location>
        <begin position="86"/>
        <end position="188"/>
    </location>
</feature>
<proteinExistence type="inferred from homology"/>
<feature type="domain" description="TonB-dependent receptor-like beta-barrel" evidence="10">
    <location>
        <begin position="275"/>
        <end position="771"/>
    </location>
</feature>
<evidence type="ECO:0000259" key="10">
    <source>
        <dbReference type="Pfam" id="PF00593"/>
    </source>
</evidence>
<evidence type="ECO:0000256" key="7">
    <source>
        <dbReference type="ARBA" id="ARBA00023237"/>
    </source>
</evidence>
<keyword evidence="3 8" id="KW-1134">Transmembrane beta strand</keyword>
<evidence type="ECO:0000256" key="5">
    <source>
        <dbReference type="ARBA" id="ARBA00023077"/>
    </source>
</evidence>
<dbReference type="Gene3D" id="2.40.170.20">
    <property type="entry name" value="TonB-dependent receptor, beta-barrel domain"/>
    <property type="match status" value="1"/>
</dbReference>
<evidence type="ECO:0000256" key="3">
    <source>
        <dbReference type="ARBA" id="ARBA00022452"/>
    </source>
</evidence>
<dbReference type="GO" id="GO:0009279">
    <property type="term" value="C:cell outer membrane"/>
    <property type="evidence" value="ECO:0007669"/>
    <property type="project" value="UniProtKB-SubCell"/>
</dbReference>
<keyword evidence="2 8" id="KW-0813">Transport</keyword>
<dbReference type="PANTHER" id="PTHR30069">
    <property type="entry name" value="TONB-DEPENDENT OUTER MEMBRANE RECEPTOR"/>
    <property type="match status" value="1"/>
</dbReference>
<sequence>MPRRGSAESIIALPHAPEYPFPNNGICGDGIMRHRRFRWLIGCAALLAAPALADGAGPADPELVVVATPLHDVGEAVLAAPAVGATDEDIAAARAIDASDWLRRRGAGVYLNDITGNPLQADVNFRGFTASPLLGTPQGLVVWVDGVRVNQPFGDVVSWDLIPKAAIRALNLVPGSNPLFGRNALGGALVIRTKDGRSDPGFRAEAGYGRFERRTLEAEAGGHSGAIDWYVAGNHFAETGWRDHSPSRAWSGLAKAGWQQGNSRISLSALAADTRLNGNGLQEERLLNARRASVYTHPDTVWNRTLLLNAAAEHRLADRLSLKANAFWRRLTSRTLNGDANDEVLGSDDVYEPGETPANTPFPSAACIAEAADNEEPQEACNGLLNRSASRQFEWGGTLELALELKAARLTAGLAFTTSRASFGQSSEFGHLTPARGVIGTGVFADGTQDFDPGEDTDARVDLSARTRSQSAYLLAELTATPSLTVNASARLDATQIRNLDRINPGPATGSLTGNHDYHRLNPALSLRWQAARAISIDAAVAQTSRAPSAIELGCADPESPCRLPNALAGDPPLHQVIARTIEAGVRLEPATSIFLRAGLFRTTALDDILFVASPRTGFGYFRNFGRTRRQGLELVAGAALKRLNLSASYTLLDATYRSAETVGGAGNSTNDEGPGGEGNIRIVPGNRIPLLPRHLFKASADWQARPWLLLSADVQAASGVFARGNENNAHQPDGGLYPGAGKTKGWAVLNLGAEVKPLSWLSLIVQVDNVLDARFATAAQLGATVFDPAGRFNPLQAGPDAAQGGSFLGPGAPRQWRLATRVRF</sequence>
<dbReference type="InterPro" id="IPR036942">
    <property type="entry name" value="Beta-barrel_TonB_sf"/>
</dbReference>
<keyword evidence="12" id="KW-0675">Receptor</keyword>
<dbReference type="OrthoDB" id="8428213at2"/>
<dbReference type="AlphaFoldDB" id="A0A255Y937"/>
<reference evidence="12 13" key="1">
    <citation type="submission" date="2017-07" db="EMBL/GenBank/DDBJ databases">
        <title>Sandarakinorhabdus cyanobacteriorum sp. nov., a novel bacterium isolated from cyanobacterial aggregates in a eutrophic lake.</title>
        <authorList>
            <person name="Cai H."/>
        </authorList>
    </citation>
    <scope>NUCLEOTIDE SEQUENCE [LARGE SCALE GENOMIC DNA]</scope>
    <source>
        <strain evidence="12 13">TH057</strain>
    </source>
</reference>
<evidence type="ECO:0000256" key="9">
    <source>
        <dbReference type="RuleBase" id="RU003357"/>
    </source>
</evidence>
<evidence type="ECO:0000256" key="8">
    <source>
        <dbReference type="PROSITE-ProRule" id="PRU01360"/>
    </source>
</evidence>
<dbReference type="Pfam" id="PF07715">
    <property type="entry name" value="Plug"/>
    <property type="match status" value="1"/>
</dbReference>
<evidence type="ECO:0000259" key="11">
    <source>
        <dbReference type="Pfam" id="PF07715"/>
    </source>
</evidence>